<name>A0A918TES5_9RHOB</name>
<dbReference type="Proteomes" id="UP000638981">
    <property type="component" value="Unassembled WGS sequence"/>
</dbReference>
<evidence type="ECO:0000256" key="3">
    <source>
        <dbReference type="ARBA" id="ARBA00022448"/>
    </source>
</evidence>
<protein>
    <submittedName>
        <fullName evidence="10">Alpha-glucoside ABC transporter permease</fullName>
    </submittedName>
</protein>
<comment type="subcellular location">
    <subcellularLocation>
        <location evidence="1 8">Cell membrane</location>
        <topology evidence="1 8">Multi-pass membrane protein</topology>
    </subcellularLocation>
</comment>
<dbReference type="Gene3D" id="1.10.3720.10">
    <property type="entry name" value="MetI-like"/>
    <property type="match status" value="2"/>
</dbReference>
<feature type="transmembrane region" description="Helical" evidence="8">
    <location>
        <begin position="113"/>
        <end position="136"/>
    </location>
</feature>
<feature type="transmembrane region" description="Helical" evidence="8">
    <location>
        <begin position="330"/>
        <end position="353"/>
    </location>
</feature>
<keyword evidence="7 8" id="KW-0472">Membrane</keyword>
<gene>
    <name evidence="10" type="ORF">GCM10007315_03280</name>
</gene>
<dbReference type="GO" id="GO:0055085">
    <property type="term" value="P:transmembrane transport"/>
    <property type="evidence" value="ECO:0007669"/>
    <property type="project" value="InterPro"/>
</dbReference>
<keyword evidence="5 8" id="KW-0812">Transmembrane</keyword>
<dbReference type="PANTHER" id="PTHR43227:SF8">
    <property type="entry name" value="DIACETYLCHITOBIOSE UPTAKE SYSTEM PERMEASE PROTEIN DASB"/>
    <property type="match status" value="1"/>
</dbReference>
<evidence type="ECO:0000256" key="4">
    <source>
        <dbReference type="ARBA" id="ARBA00022475"/>
    </source>
</evidence>
<evidence type="ECO:0000256" key="5">
    <source>
        <dbReference type="ARBA" id="ARBA00022692"/>
    </source>
</evidence>
<comment type="similarity">
    <text evidence="2 8">Belongs to the binding-protein-dependent transport system permease family.</text>
</comment>
<feature type="transmembrane region" description="Helical" evidence="8">
    <location>
        <begin position="212"/>
        <end position="233"/>
    </location>
</feature>
<feature type="domain" description="ABC transmembrane type-1" evidence="9">
    <location>
        <begin position="298"/>
        <end position="497"/>
    </location>
</feature>
<dbReference type="PROSITE" id="PS50928">
    <property type="entry name" value="ABC_TM1"/>
    <property type="match status" value="1"/>
</dbReference>
<dbReference type="CDD" id="cd06261">
    <property type="entry name" value="TM_PBP2"/>
    <property type="match status" value="1"/>
</dbReference>
<keyword evidence="11" id="KW-1185">Reference proteome</keyword>
<proteinExistence type="inferred from homology"/>
<keyword evidence="4" id="KW-1003">Cell membrane</keyword>
<dbReference type="InterPro" id="IPR035906">
    <property type="entry name" value="MetI-like_sf"/>
</dbReference>
<dbReference type="GO" id="GO:0005886">
    <property type="term" value="C:plasma membrane"/>
    <property type="evidence" value="ECO:0007669"/>
    <property type="project" value="UniProtKB-SubCell"/>
</dbReference>
<feature type="transmembrane region" description="Helical" evidence="8">
    <location>
        <begin position="475"/>
        <end position="501"/>
    </location>
</feature>
<feature type="transmembrane region" description="Helical" evidence="8">
    <location>
        <begin position="245"/>
        <end position="264"/>
    </location>
</feature>
<accession>A0A918TES5</accession>
<keyword evidence="3 8" id="KW-0813">Transport</keyword>
<evidence type="ECO:0000313" key="11">
    <source>
        <dbReference type="Proteomes" id="UP000638981"/>
    </source>
</evidence>
<feature type="transmembrane region" description="Helical" evidence="8">
    <location>
        <begin position="49"/>
        <end position="72"/>
    </location>
</feature>
<evidence type="ECO:0000313" key="10">
    <source>
        <dbReference type="EMBL" id="GHC45263.1"/>
    </source>
</evidence>
<feature type="transmembrane region" description="Helical" evidence="8">
    <location>
        <begin position="84"/>
        <end position="107"/>
    </location>
</feature>
<evidence type="ECO:0000256" key="2">
    <source>
        <dbReference type="ARBA" id="ARBA00009306"/>
    </source>
</evidence>
<dbReference type="AlphaFoldDB" id="A0A918TES5"/>
<feature type="transmembrane region" description="Helical" evidence="8">
    <location>
        <begin position="156"/>
        <end position="182"/>
    </location>
</feature>
<reference evidence="10" key="2">
    <citation type="submission" date="2020-09" db="EMBL/GenBank/DDBJ databases">
        <authorList>
            <person name="Sun Q."/>
            <person name="Kim S."/>
        </authorList>
    </citation>
    <scope>NUCLEOTIDE SEQUENCE</scope>
    <source>
        <strain evidence="10">KCTC 23310</strain>
    </source>
</reference>
<dbReference type="Pfam" id="PF00528">
    <property type="entry name" value="BPD_transp_1"/>
    <property type="match status" value="1"/>
</dbReference>
<dbReference type="InterPro" id="IPR000515">
    <property type="entry name" value="MetI-like"/>
</dbReference>
<feature type="transmembrane region" description="Helical" evidence="8">
    <location>
        <begin position="373"/>
        <end position="395"/>
    </location>
</feature>
<sequence length="508" mass="55721">MNPAVQAALVIVLGVGGCIGYFFLSNIFLDKVVFPARNVSAEFARPRRLIGQIVLGYVGIIVALSLVAFLLGLFGQSPEMLTKLISWFVLPLTWLFQTISTTFGSIGGLTLRVVAVSLLTLGLLSLLGLFAGYATYGRNGMTAGEAINRANMARPWLFLMPAIVLLGLYLAYPVFATAWYSLLGKSGEFVGLANYTQMASEAKFWEAITNNMLWLVVVPAAATAFGLLAAQLTDRIGWGNLAKSLIFMPMAISFVGASVIWKLIYDTRPVDTAQIGLLNALWLKFEGGFWSIFFVKVIPGILLVAVVGLLLWGAYALIRQLTKVRDGLGFTLLRGILVIIALALAFVLARWLLGLTQAQLPYGQPQTWLTIPFWNSFFLMAVLIWIQTGFAMVILSAALRGVPEETIEAAILDGANPFQIFFKIKVPQIMGTIVVVWTTITIVVLKVFDIVLAMTNGQWETQVLANYMYDKLFRAFDVGVGSASAMVIMALVTPILVWNVYNARKEMR</sequence>
<feature type="transmembrane region" description="Helical" evidence="8">
    <location>
        <begin position="289"/>
        <end position="318"/>
    </location>
</feature>
<dbReference type="InterPro" id="IPR050809">
    <property type="entry name" value="UgpAE/MalFG_permease"/>
</dbReference>
<feature type="transmembrane region" description="Helical" evidence="8">
    <location>
        <begin position="429"/>
        <end position="455"/>
    </location>
</feature>
<dbReference type="SUPFAM" id="SSF161098">
    <property type="entry name" value="MetI-like"/>
    <property type="match status" value="2"/>
</dbReference>
<evidence type="ECO:0000256" key="6">
    <source>
        <dbReference type="ARBA" id="ARBA00022989"/>
    </source>
</evidence>
<evidence type="ECO:0000259" key="9">
    <source>
        <dbReference type="PROSITE" id="PS50928"/>
    </source>
</evidence>
<organism evidence="10 11">
    <name type="scientific">Neogemmobacter tilapiae</name>
    <dbReference type="NCBI Taxonomy" id="875041"/>
    <lineage>
        <taxon>Bacteria</taxon>
        <taxon>Pseudomonadati</taxon>
        <taxon>Pseudomonadota</taxon>
        <taxon>Alphaproteobacteria</taxon>
        <taxon>Rhodobacterales</taxon>
        <taxon>Paracoccaceae</taxon>
        <taxon>Neogemmobacter</taxon>
    </lineage>
</organism>
<evidence type="ECO:0000256" key="8">
    <source>
        <dbReference type="RuleBase" id="RU363032"/>
    </source>
</evidence>
<keyword evidence="6 8" id="KW-1133">Transmembrane helix</keyword>
<comment type="caution">
    <text evidence="10">The sequence shown here is derived from an EMBL/GenBank/DDBJ whole genome shotgun (WGS) entry which is preliminary data.</text>
</comment>
<feature type="transmembrane region" description="Helical" evidence="8">
    <location>
        <begin position="7"/>
        <end position="29"/>
    </location>
</feature>
<dbReference type="EMBL" id="BMYJ01000001">
    <property type="protein sequence ID" value="GHC45263.1"/>
    <property type="molecule type" value="Genomic_DNA"/>
</dbReference>
<evidence type="ECO:0000256" key="7">
    <source>
        <dbReference type="ARBA" id="ARBA00023136"/>
    </source>
</evidence>
<reference evidence="10" key="1">
    <citation type="journal article" date="2014" name="Int. J. Syst. Evol. Microbiol.">
        <title>Complete genome sequence of Corynebacterium casei LMG S-19264T (=DSM 44701T), isolated from a smear-ripened cheese.</title>
        <authorList>
            <consortium name="US DOE Joint Genome Institute (JGI-PGF)"/>
            <person name="Walter F."/>
            <person name="Albersmeier A."/>
            <person name="Kalinowski J."/>
            <person name="Ruckert C."/>
        </authorList>
    </citation>
    <scope>NUCLEOTIDE SEQUENCE</scope>
    <source>
        <strain evidence="10">KCTC 23310</strain>
    </source>
</reference>
<dbReference type="PANTHER" id="PTHR43227">
    <property type="entry name" value="BLL4140 PROTEIN"/>
    <property type="match status" value="1"/>
</dbReference>
<evidence type="ECO:0000256" key="1">
    <source>
        <dbReference type="ARBA" id="ARBA00004651"/>
    </source>
</evidence>